<dbReference type="EMBL" id="MARB01000012">
    <property type="protein sequence ID" value="ODJ87405.1"/>
    <property type="molecule type" value="Genomic_DNA"/>
</dbReference>
<dbReference type="InterPro" id="IPR004843">
    <property type="entry name" value="Calcineurin-like_PHP"/>
</dbReference>
<dbReference type="AlphaFoldDB" id="A0A7Z0VKT0"/>
<dbReference type="PANTHER" id="PTHR11668">
    <property type="entry name" value="SERINE/THREONINE PROTEIN PHOSPHATASE"/>
    <property type="match status" value="1"/>
</dbReference>
<proteinExistence type="predicted"/>
<protein>
    <recommendedName>
        <fullName evidence="1">protein-serine/threonine phosphatase</fullName>
        <ecNumber evidence="1">3.1.3.16</ecNumber>
    </recommendedName>
</protein>
<dbReference type="OrthoDB" id="5427983at2"/>
<dbReference type="InterPro" id="IPR029052">
    <property type="entry name" value="Metallo-depent_PP-like"/>
</dbReference>
<evidence type="ECO:0000313" key="8">
    <source>
        <dbReference type="Proteomes" id="UP000094769"/>
    </source>
</evidence>
<organism evidence="7 8">
    <name type="scientific">Candidatus Thiodiazotropha endolucinida</name>
    <dbReference type="NCBI Taxonomy" id="1655433"/>
    <lineage>
        <taxon>Bacteria</taxon>
        <taxon>Pseudomonadati</taxon>
        <taxon>Pseudomonadota</taxon>
        <taxon>Gammaproteobacteria</taxon>
        <taxon>Chromatiales</taxon>
        <taxon>Sedimenticolaceae</taxon>
        <taxon>Candidatus Thiodiazotropha</taxon>
    </lineage>
</organism>
<dbReference type="Gene3D" id="3.60.21.10">
    <property type="match status" value="1"/>
</dbReference>
<keyword evidence="5" id="KW-0464">Manganese</keyword>
<dbReference type="PANTHER" id="PTHR11668:SF300">
    <property type="entry name" value="SERINE_THREONINE-PROTEIN PHOSPHATASE"/>
    <property type="match status" value="1"/>
</dbReference>
<evidence type="ECO:0000256" key="1">
    <source>
        <dbReference type="ARBA" id="ARBA00013081"/>
    </source>
</evidence>
<gene>
    <name evidence="7" type="ORF">CODIS_23800</name>
</gene>
<evidence type="ECO:0000256" key="2">
    <source>
        <dbReference type="ARBA" id="ARBA00022723"/>
    </source>
</evidence>
<dbReference type="EC" id="3.1.3.16" evidence="1"/>
<dbReference type="GO" id="GO:0004722">
    <property type="term" value="F:protein serine/threonine phosphatase activity"/>
    <property type="evidence" value="ECO:0007669"/>
    <property type="project" value="UniProtKB-EC"/>
</dbReference>
<accession>A0A7Z0VKT0</accession>
<evidence type="ECO:0000256" key="4">
    <source>
        <dbReference type="ARBA" id="ARBA00022912"/>
    </source>
</evidence>
<keyword evidence="3" id="KW-0378">Hydrolase</keyword>
<dbReference type="InterPro" id="IPR050341">
    <property type="entry name" value="PP1_catalytic_subunit"/>
</dbReference>
<evidence type="ECO:0000313" key="7">
    <source>
        <dbReference type="EMBL" id="ODJ87405.1"/>
    </source>
</evidence>
<name>A0A7Z0VKT0_9GAMM</name>
<dbReference type="SUPFAM" id="SSF56300">
    <property type="entry name" value="Metallo-dependent phosphatases"/>
    <property type="match status" value="1"/>
</dbReference>
<evidence type="ECO:0000256" key="5">
    <source>
        <dbReference type="ARBA" id="ARBA00023211"/>
    </source>
</evidence>
<dbReference type="RefSeq" id="WP_069124956.1">
    <property type="nucleotide sequence ID" value="NZ_MARB01000012.1"/>
</dbReference>
<evidence type="ECO:0000256" key="3">
    <source>
        <dbReference type="ARBA" id="ARBA00022801"/>
    </source>
</evidence>
<sequence length="485" mass="54958">MNQTGTKSKKGLLQLIKNAFAGLSQCEEIDLKESYHLHGTKVKVPIHCYPLQINLPPDGKALHLYPESLTNAIDNSCNSNSFIVFDPETYYKQISGFFRVGDGEKLVIGSQDKERQRTFLNMQPKFSDYVFSITNEDGNLIFRDYSPKAGSCMSPLLKDKKMMRVATWRRKKLKRIAKLFNGEIAALQKDRALNLIQDVNRIMENEAFREKDMAGNPGGVVRLPDDMAPFIIGDLHGKVDNLLVILSQNGFLEAMELGKACLVILGDAVHSEEEGRFHEMDSSILIMDIIFRLKQQFPQQVFYLRGNHDGFSDEIAKGGVAQGLLWKKALNKIRGKEYRKEMERFYDLLPYVAYSGQMVCCHAAPPTSKTKPELLVNIKNNPGLIKELCQNRLQKPNRPGGYTKGDIKRFRKLFNLSADVPVIVGHTPITLDNTLWSNVGDIENHYVVYGGYDQWIGVMVRLGDKMFPLTYPVEPLLDYINSLAE</sequence>
<dbReference type="GO" id="GO:0005737">
    <property type="term" value="C:cytoplasm"/>
    <property type="evidence" value="ECO:0007669"/>
    <property type="project" value="TreeGrafter"/>
</dbReference>
<comment type="caution">
    <text evidence="7">The sequence shown here is derived from an EMBL/GenBank/DDBJ whole genome shotgun (WGS) entry which is preliminary data.</text>
</comment>
<keyword evidence="4" id="KW-0904">Protein phosphatase</keyword>
<dbReference type="Pfam" id="PF00149">
    <property type="entry name" value="Metallophos"/>
    <property type="match status" value="1"/>
</dbReference>
<dbReference type="GO" id="GO:0046872">
    <property type="term" value="F:metal ion binding"/>
    <property type="evidence" value="ECO:0007669"/>
    <property type="project" value="UniProtKB-KW"/>
</dbReference>
<evidence type="ECO:0000259" key="6">
    <source>
        <dbReference type="Pfam" id="PF00149"/>
    </source>
</evidence>
<keyword evidence="2" id="KW-0479">Metal-binding</keyword>
<reference evidence="7 8" key="1">
    <citation type="submission" date="2016-06" db="EMBL/GenBank/DDBJ databases">
        <title>Genome sequence of endosymbiont of Candidatus Endolucinida thiodiazotropha.</title>
        <authorList>
            <person name="Poehlein A."/>
            <person name="Koenig S."/>
            <person name="Heiden S.E."/>
            <person name="Thuermer A."/>
            <person name="Voget S."/>
            <person name="Daniel R."/>
            <person name="Markert S."/>
            <person name="Gros O."/>
            <person name="Schweder T."/>
        </authorList>
    </citation>
    <scope>NUCLEOTIDE SEQUENCE [LARGE SCALE GENOMIC DNA]</scope>
    <source>
        <strain evidence="7 8">COS</strain>
    </source>
</reference>
<keyword evidence="8" id="KW-1185">Reference proteome</keyword>
<feature type="domain" description="Calcineurin-like phosphoesterase" evidence="6">
    <location>
        <begin position="231"/>
        <end position="430"/>
    </location>
</feature>
<dbReference type="Proteomes" id="UP000094769">
    <property type="component" value="Unassembled WGS sequence"/>
</dbReference>